<accession>A0ABW7I6H5</accession>
<sequence>MSLPTIAMFWDGPPPGFIERLCMTSFIDAGHKVVVFSYGGLSGLPQGIEQASANDILPHRDGIAVHERTGSPAVHSDKFRYHLLAGNDGIVWSDTDAYCLKPFEPKDGYMFGRETDKIVASGVMALPSGSPTLRALIEFCEDEYAIPPWMMPKHKREMRARAEAGDPMHVSEMPWGAWGPKALSHFLHANGEFDRALEPHVLYPVPFEHRRDYFRDAQKTWKRVRDDTVSIHFYGRRVRARLFNRFGGTPPEGSILAELAQKHGVEP</sequence>
<dbReference type="PANTHER" id="PTHR12042">
    <property type="entry name" value="LACTOSYLCERAMIDE 4-ALPHA-GALACTOSYLTRANSFERASE ALPHA- 1,4-GALACTOSYLTRANSFERASE"/>
    <property type="match status" value="1"/>
</dbReference>
<dbReference type="Gene3D" id="3.90.550.20">
    <property type="match status" value="1"/>
</dbReference>
<proteinExistence type="predicted"/>
<dbReference type="InterPro" id="IPR051981">
    <property type="entry name" value="Glycosyltransf_32"/>
</dbReference>
<gene>
    <name evidence="1" type="ORF">ACGRVM_07770</name>
</gene>
<dbReference type="PANTHER" id="PTHR12042:SF21">
    <property type="entry name" value="ALPHA1,4-GALACTOSYLTRANSFERASE 1-RELATED"/>
    <property type="match status" value="1"/>
</dbReference>
<evidence type="ECO:0000313" key="1">
    <source>
        <dbReference type="EMBL" id="MFH0253786.1"/>
    </source>
</evidence>
<dbReference type="Proteomes" id="UP001607157">
    <property type="component" value="Unassembled WGS sequence"/>
</dbReference>
<evidence type="ECO:0000313" key="2">
    <source>
        <dbReference type="Proteomes" id="UP001607157"/>
    </source>
</evidence>
<protein>
    <recommendedName>
        <fullName evidence="3">Alpha 1,4-glycosyltransferase conserved region</fullName>
    </recommendedName>
</protein>
<organism evidence="1 2">
    <name type="scientific">Roseovarius aquimarinus</name>
    <dbReference type="NCBI Taxonomy" id="1229156"/>
    <lineage>
        <taxon>Bacteria</taxon>
        <taxon>Pseudomonadati</taxon>
        <taxon>Pseudomonadota</taxon>
        <taxon>Alphaproteobacteria</taxon>
        <taxon>Rhodobacterales</taxon>
        <taxon>Roseobacteraceae</taxon>
        <taxon>Roseovarius</taxon>
    </lineage>
</organism>
<reference evidence="1 2" key="1">
    <citation type="submission" date="2024-10" db="EMBL/GenBank/DDBJ databases">
        <authorList>
            <person name="Yang X.-N."/>
        </authorList>
    </citation>
    <scope>NUCLEOTIDE SEQUENCE [LARGE SCALE GENOMIC DNA]</scope>
    <source>
        <strain evidence="1 2">CAU 1059</strain>
    </source>
</reference>
<keyword evidence="2" id="KW-1185">Reference proteome</keyword>
<dbReference type="EMBL" id="JBIHMM010000002">
    <property type="protein sequence ID" value="MFH0253786.1"/>
    <property type="molecule type" value="Genomic_DNA"/>
</dbReference>
<name>A0ABW7I6H5_9RHOB</name>
<evidence type="ECO:0008006" key="3">
    <source>
        <dbReference type="Google" id="ProtNLM"/>
    </source>
</evidence>
<dbReference type="RefSeq" id="WP_377171171.1">
    <property type="nucleotide sequence ID" value="NZ_JBHTJC010000002.1"/>
</dbReference>
<comment type="caution">
    <text evidence="1">The sequence shown here is derived from an EMBL/GenBank/DDBJ whole genome shotgun (WGS) entry which is preliminary data.</text>
</comment>